<comment type="caution">
    <text evidence="1">The sequence shown here is derived from an EMBL/GenBank/DDBJ whole genome shotgun (WGS) entry which is preliminary data.</text>
</comment>
<proteinExistence type="predicted"/>
<feature type="non-terminal residue" evidence="1">
    <location>
        <position position="217"/>
    </location>
</feature>
<organism evidence="1 2">
    <name type="scientific">Cardiosporidium cionae</name>
    <dbReference type="NCBI Taxonomy" id="476202"/>
    <lineage>
        <taxon>Eukaryota</taxon>
        <taxon>Sar</taxon>
        <taxon>Alveolata</taxon>
        <taxon>Apicomplexa</taxon>
        <taxon>Aconoidasida</taxon>
        <taxon>Nephromycida</taxon>
        <taxon>Cardiosporidium</taxon>
    </lineage>
</organism>
<gene>
    <name evidence="1" type="ORF">IE077_002424</name>
</gene>
<protein>
    <submittedName>
        <fullName evidence="1">Uncharacterized protein</fullName>
    </submittedName>
</protein>
<name>A0ABQ7JB52_9APIC</name>
<evidence type="ECO:0000313" key="2">
    <source>
        <dbReference type="Proteomes" id="UP000823046"/>
    </source>
</evidence>
<keyword evidence="2" id="KW-1185">Reference proteome</keyword>
<accession>A0ABQ7JB52</accession>
<evidence type="ECO:0000313" key="1">
    <source>
        <dbReference type="EMBL" id="KAF8821144.1"/>
    </source>
</evidence>
<dbReference type="EMBL" id="JADAQX010000227">
    <property type="protein sequence ID" value="KAF8821144.1"/>
    <property type="molecule type" value="Genomic_DNA"/>
</dbReference>
<sequence>MMRHRQTDGYDSLREFHDRGQEFQKRATVQNKTNCESRFLRGIDKETSPRGEGRVDLQVAVPSLSCNFERDSFLTDLILKDKVAFHEDWIEQVYAQDYVRLFSRPFIPQREDWGGAYYSYGTKLPPEELFRQKKIHNLKYKQELDRNDHDAIQEDTPSQVVEAEEELPPKTKRLPSIFEKEFKPKRRNARECTVSTERLLTFGHMIDDLTRFPLIHM</sequence>
<reference evidence="1 2" key="1">
    <citation type="journal article" date="2020" name="bioRxiv">
        <title>Metabolic contributions of an alphaproteobacterial endosymbiont in the apicomplexan Cardiosporidium cionae.</title>
        <authorList>
            <person name="Hunter E.S."/>
            <person name="Paight C.J."/>
            <person name="Lane C.E."/>
        </authorList>
    </citation>
    <scope>NUCLEOTIDE SEQUENCE [LARGE SCALE GENOMIC DNA]</scope>
    <source>
        <strain evidence="1">ESH_2018</strain>
    </source>
</reference>
<dbReference type="Proteomes" id="UP000823046">
    <property type="component" value="Unassembled WGS sequence"/>
</dbReference>